<organism evidence="1 2">
    <name type="scientific">Nitrosomonas eutropha</name>
    <dbReference type="NCBI Taxonomy" id="916"/>
    <lineage>
        <taxon>Bacteria</taxon>
        <taxon>Pseudomonadati</taxon>
        <taxon>Pseudomonadota</taxon>
        <taxon>Betaproteobacteria</taxon>
        <taxon>Nitrosomonadales</taxon>
        <taxon>Nitrosomonadaceae</taxon>
        <taxon>Nitrosomonas</taxon>
    </lineage>
</organism>
<name>A0ABX5M9J7_9PROT</name>
<sequence>MDLENIIQDVGDARAAGALKTLLKRFLDPAFGALPKSEIELLLLGALEEVGAISAEPGVYELVSKLRVTRTKARNLIYERELRRLTPAELDSRVRNLLKRPIIQKSGDQFVLEVENPLISDHLRSKIQDLGHVSDGSFSPSIVKLPLDAMVALIEFYIPKDQRDPVKAALVSAGAPDTSFKGVLKAVLKKVAGKVASDTGEALLKNASEYISPIVDAIVTGLTDKIAEVFPAGGGDAG</sequence>
<reference evidence="1 2" key="1">
    <citation type="submission" date="2018-04" db="EMBL/GenBank/DDBJ databases">
        <title>Active sludge and wastewater microbial communities from Klosterneuburg, Austria.</title>
        <authorList>
            <person name="Wagner M."/>
        </authorList>
    </citation>
    <scope>NUCLEOTIDE SEQUENCE [LARGE SCALE GENOMIC DNA]</scope>
    <source>
        <strain evidence="1 2">Nm 57</strain>
    </source>
</reference>
<protein>
    <submittedName>
        <fullName evidence="1">Uncharacterized protein</fullName>
    </submittedName>
</protein>
<accession>A0ABX5M9J7</accession>
<dbReference type="RefSeq" id="WP_011634864.1">
    <property type="nucleotide sequence ID" value="NZ_QICQ01000038.1"/>
</dbReference>
<comment type="caution">
    <text evidence="1">The sequence shown here is derived from an EMBL/GenBank/DDBJ whole genome shotgun (WGS) entry which is preliminary data.</text>
</comment>
<evidence type="ECO:0000313" key="2">
    <source>
        <dbReference type="Proteomes" id="UP000247780"/>
    </source>
</evidence>
<dbReference type="EMBL" id="QICQ01000038">
    <property type="protein sequence ID" value="PXV75260.1"/>
    <property type="molecule type" value="Genomic_DNA"/>
</dbReference>
<evidence type="ECO:0000313" key="1">
    <source>
        <dbReference type="EMBL" id="PXV75260.1"/>
    </source>
</evidence>
<dbReference type="Proteomes" id="UP000247780">
    <property type="component" value="Unassembled WGS sequence"/>
</dbReference>
<gene>
    <name evidence="1" type="ORF">C8R14_13818</name>
</gene>
<keyword evidence="2" id="KW-1185">Reference proteome</keyword>
<proteinExistence type="predicted"/>